<keyword evidence="3" id="KW-1185">Reference proteome</keyword>
<evidence type="ECO:0000256" key="1">
    <source>
        <dbReference type="SAM" id="MobiDB-lite"/>
    </source>
</evidence>
<dbReference type="AlphaFoldDB" id="A0AAD7SP88"/>
<sequence>MRSVGGSSGFLDDGRKGREDAGGGGGPRLRCGSPSAQLARRVVVWSAEAVWRWGFRPLTLLPGYLIILVTGGDEARDERGREGERGGSPLTGAEQTGPSPDGISLAPRAEWVNDASRPLCRVTLWELGNGGSEAVSPAGRRMAEDGLWPPFPAGRLYGRR</sequence>
<comment type="caution">
    <text evidence="2">The sequence shown here is derived from an EMBL/GenBank/DDBJ whole genome shotgun (WGS) entry which is preliminary data.</text>
</comment>
<accession>A0AAD7SP88</accession>
<name>A0AAD7SP88_9TELE</name>
<feature type="region of interest" description="Disordered" evidence="1">
    <location>
        <begin position="1"/>
        <end position="33"/>
    </location>
</feature>
<organism evidence="2 3">
    <name type="scientific">Aldrovandia affinis</name>
    <dbReference type="NCBI Taxonomy" id="143900"/>
    <lineage>
        <taxon>Eukaryota</taxon>
        <taxon>Metazoa</taxon>
        <taxon>Chordata</taxon>
        <taxon>Craniata</taxon>
        <taxon>Vertebrata</taxon>
        <taxon>Euteleostomi</taxon>
        <taxon>Actinopterygii</taxon>
        <taxon>Neopterygii</taxon>
        <taxon>Teleostei</taxon>
        <taxon>Notacanthiformes</taxon>
        <taxon>Halosauridae</taxon>
        <taxon>Aldrovandia</taxon>
    </lineage>
</organism>
<proteinExistence type="predicted"/>
<feature type="compositionally biased region" description="Basic and acidic residues" evidence="1">
    <location>
        <begin position="73"/>
        <end position="85"/>
    </location>
</feature>
<protein>
    <submittedName>
        <fullName evidence="2">Uncharacterized protein</fullName>
    </submittedName>
</protein>
<gene>
    <name evidence="2" type="ORF">AAFF_G00305900</name>
</gene>
<dbReference type="Proteomes" id="UP001221898">
    <property type="component" value="Unassembled WGS sequence"/>
</dbReference>
<evidence type="ECO:0000313" key="3">
    <source>
        <dbReference type="Proteomes" id="UP001221898"/>
    </source>
</evidence>
<reference evidence="2" key="1">
    <citation type="journal article" date="2023" name="Science">
        <title>Genome structures resolve the early diversification of teleost fishes.</title>
        <authorList>
            <person name="Parey E."/>
            <person name="Louis A."/>
            <person name="Montfort J."/>
            <person name="Bouchez O."/>
            <person name="Roques C."/>
            <person name="Iampietro C."/>
            <person name="Lluch J."/>
            <person name="Castinel A."/>
            <person name="Donnadieu C."/>
            <person name="Desvignes T."/>
            <person name="Floi Bucao C."/>
            <person name="Jouanno E."/>
            <person name="Wen M."/>
            <person name="Mejri S."/>
            <person name="Dirks R."/>
            <person name="Jansen H."/>
            <person name="Henkel C."/>
            <person name="Chen W.J."/>
            <person name="Zahm M."/>
            <person name="Cabau C."/>
            <person name="Klopp C."/>
            <person name="Thompson A.W."/>
            <person name="Robinson-Rechavi M."/>
            <person name="Braasch I."/>
            <person name="Lecointre G."/>
            <person name="Bobe J."/>
            <person name="Postlethwait J.H."/>
            <person name="Berthelot C."/>
            <person name="Roest Crollius H."/>
            <person name="Guiguen Y."/>
        </authorList>
    </citation>
    <scope>NUCLEOTIDE SEQUENCE</scope>
    <source>
        <strain evidence="2">NC1722</strain>
    </source>
</reference>
<dbReference type="EMBL" id="JAINUG010000044">
    <property type="protein sequence ID" value="KAJ8406359.1"/>
    <property type="molecule type" value="Genomic_DNA"/>
</dbReference>
<evidence type="ECO:0000313" key="2">
    <source>
        <dbReference type="EMBL" id="KAJ8406359.1"/>
    </source>
</evidence>
<feature type="region of interest" description="Disordered" evidence="1">
    <location>
        <begin position="73"/>
        <end position="106"/>
    </location>
</feature>
<feature type="compositionally biased region" description="Basic and acidic residues" evidence="1">
    <location>
        <begin position="12"/>
        <end position="21"/>
    </location>
</feature>